<evidence type="ECO:0000256" key="1">
    <source>
        <dbReference type="SAM" id="MobiDB-lite"/>
    </source>
</evidence>
<feature type="region of interest" description="Disordered" evidence="1">
    <location>
        <begin position="110"/>
        <end position="143"/>
    </location>
</feature>
<feature type="compositionally biased region" description="Low complexity" evidence="1">
    <location>
        <begin position="128"/>
        <end position="143"/>
    </location>
</feature>
<dbReference type="STRING" id="1193682.BJP25_08065"/>
<proteinExistence type="predicted"/>
<organism evidence="2 3">
    <name type="scientific">Actinokineospora bangkokensis</name>
    <dbReference type="NCBI Taxonomy" id="1193682"/>
    <lineage>
        <taxon>Bacteria</taxon>
        <taxon>Bacillati</taxon>
        <taxon>Actinomycetota</taxon>
        <taxon>Actinomycetes</taxon>
        <taxon>Pseudonocardiales</taxon>
        <taxon>Pseudonocardiaceae</taxon>
        <taxon>Actinokineospora</taxon>
    </lineage>
</organism>
<dbReference type="EMBL" id="MKQR01000005">
    <property type="protein sequence ID" value="OLR94923.1"/>
    <property type="molecule type" value="Genomic_DNA"/>
</dbReference>
<name>A0A1Q9LSD6_9PSEU</name>
<sequence>MDDVNRRELLRLISVTGAALALPAAGAPTAAADALDLGPGAADSAQLNAHLWRVYALTPTKQLVQPLVSAQIEVLVDALGRAPSPAERELVCEQAADLFQLAGEVLLDGNRHTDASRTGKTCRGGSGRPTSASSSGWSGRSEG</sequence>
<dbReference type="RefSeq" id="WP_075973153.1">
    <property type="nucleotide sequence ID" value="NZ_MKQR01000005.1"/>
</dbReference>
<dbReference type="AlphaFoldDB" id="A0A1Q9LSD6"/>
<evidence type="ECO:0000313" key="3">
    <source>
        <dbReference type="Proteomes" id="UP000186040"/>
    </source>
</evidence>
<dbReference type="Proteomes" id="UP000186040">
    <property type="component" value="Unassembled WGS sequence"/>
</dbReference>
<comment type="caution">
    <text evidence="2">The sequence shown here is derived from an EMBL/GenBank/DDBJ whole genome shotgun (WGS) entry which is preliminary data.</text>
</comment>
<evidence type="ECO:0000313" key="2">
    <source>
        <dbReference type="EMBL" id="OLR94923.1"/>
    </source>
</evidence>
<dbReference type="OrthoDB" id="3831424at2"/>
<reference evidence="2 3" key="1">
    <citation type="submission" date="2016-10" db="EMBL/GenBank/DDBJ databases">
        <title>The Draft Genome Sequence of Actinokineospora bangkokensis 44EHWT reveals the biosynthetic pathway of antifungal compounds Thailandins with unusual extender unit butylmalonyl-CoA.</title>
        <authorList>
            <person name="Greule A."/>
            <person name="Intra B."/>
            <person name="Flemming S."/>
            <person name="Rommel M.G."/>
            <person name="Panbangred W."/>
            <person name="Bechthold A."/>
        </authorList>
    </citation>
    <scope>NUCLEOTIDE SEQUENCE [LARGE SCALE GENOMIC DNA]</scope>
    <source>
        <strain evidence="2 3">44EHW</strain>
    </source>
</reference>
<accession>A0A1Q9LSD6</accession>
<dbReference type="PROSITE" id="PS51318">
    <property type="entry name" value="TAT"/>
    <property type="match status" value="1"/>
</dbReference>
<dbReference type="InterPro" id="IPR006311">
    <property type="entry name" value="TAT_signal"/>
</dbReference>
<gene>
    <name evidence="2" type="ORF">BJP25_08065</name>
</gene>
<protein>
    <submittedName>
        <fullName evidence="2">Uncharacterized protein</fullName>
    </submittedName>
</protein>
<keyword evidence="3" id="KW-1185">Reference proteome</keyword>